<dbReference type="InterPro" id="IPR036390">
    <property type="entry name" value="WH_DNA-bd_sf"/>
</dbReference>
<evidence type="ECO:0000259" key="4">
    <source>
        <dbReference type="PROSITE" id="PS50949"/>
    </source>
</evidence>
<keyword evidence="2" id="KW-0238">DNA-binding</keyword>
<dbReference type="OrthoDB" id="114741at2"/>
<evidence type="ECO:0000313" key="6">
    <source>
        <dbReference type="Proteomes" id="UP000315711"/>
    </source>
</evidence>
<organism evidence="5 6">
    <name type="scientific">Halalkalibacter nanhaiisediminis</name>
    <dbReference type="NCBI Taxonomy" id="688079"/>
    <lineage>
        <taxon>Bacteria</taxon>
        <taxon>Bacillati</taxon>
        <taxon>Bacillota</taxon>
        <taxon>Bacilli</taxon>
        <taxon>Bacillales</taxon>
        <taxon>Bacillaceae</taxon>
        <taxon>Halalkalibacter</taxon>
    </lineage>
</organism>
<dbReference type="GO" id="GO:0003700">
    <property type="term" value="F:DNA-binding transcription factor activity"/>
    <property type="evidence" value="ECO:0007669"/>
    <property type="project" value="InterPro"/>
</dbReference>
<dbReference type="SMART" id="SM00345">
    <property type="entry name" value="HTH_GNTR"/>
    <property type="match status" value="1"/>
</dbReference>
<evidence type="ECO:0000256" key="2">
    <source>
        <dbReference type="ARBA" id="ARBA00023125"/>
    </source>
</evidence>
<dbReference type="InterPro" id="IPR011711">
    <property type="entry name" value="GntR_C"/>
</dbReference>
<dbReference type="Proteomes" id="UP000315711">
    <property type="component" value="Unassembled WGS sequence"/>
</dbReference>
<feature type="domain" description="HTH gntR-type" evidence="4">
    <location>
        <begin position="9"/>
        <end position="76"/>
    </location>
</feature>
<comment type="caution">
    <text evidence="5">The sequence shown here is derived from an EMBL/GenBank/DDBJ whole genome shotgun (WGS) entry which is preliminary data.</text>
</comment>
<accession>A0A562QQV8</accession>
<name>A0A562QQV8_9BACI</name>
<evidence type="ECO:0000313" key="5">
    <source>
        <dbReference type="EMBL" id="TWI59129.1"/>
    </source>
</evidence>
<dbReference type="EMBL" id="VLKZ01000002">
    <property type="protein sequence ID" value="TWI59129.1"/>
    <property type="molecule type" value="Genomic_DNA"/>
</dbReference>
<keyword evidence="1" id="KW-0805">Transcription regulation</keyword>
<dbReference type="PANTHER" id="PTHR43537:SF5">
    <property type="entry name" value="UXU OPERON TRANSCRIPTIONAL REGULATOR"/>
    <property type="match status" value="1"/>
</dbReference>
<dbReference type="GO" id="GO:0003677">
    <property type="term" value="F:DNA binding"/>
    <property type="evidence" value="ECO:0007669"/>
    <property type="project" value="UniProtKB-KW"/>
</dbReference>
<dbReference type="InterPro" id="IPR036388">
    <property type="entry name" value="WH-like_DNA-bd_sf"/>
</dbReference>
<dbReference type="PANTHER" id="PTHR43537">
    <property type="entry name" value="TRANSCRIPTIONAL REGULATOR, GNTR FAMILY"/>
    <property type="match status" value="1"/>
</dbReference>
<protein>
    <submittedName>
        <fullName evidence="5">Transcriptional regulator, GntR family</fullName>
    </submittedName>
</protein>
<dbReference type="InterPro" id="IPR000524">
    <property type="entry name" value="Tscrpt_reg_HTH_GntR"/>
</dbReference>
<dbReference type="SUPFAM" id="SSF48008">
    <property type="entry name" value="GntR ligand-binding domain-like"/>
    <property type="match status" value="1"/>
</dbReference>
<dbReference type="InterPro" id="IPR008920">
    <property type="entry name" value="TF_FadR/GntR_C"/>
</dbReference>
<reference evidence="5 6" key="1">
    <citation type="journal article" date="2015" name="Stand. Genomic Sci.">
        <title>Genomic Encyclopedia of Bacterial and Archaeal Type Strains, Phase III: the genomes of soil and plant-associated and newly described type strains.</title>
        <authorList>
            <person name="Whitman W.B."/>
            <person name="Woyke T."/>
            <person name="Klenk H.P."/>
            <person name="Zhou Y."/>
            <person name="Lilburn T.G."/>
            <person name="Beck B.J."/>
            <person name="De Vos P."/>
            <person name="Vandamme P."/>
            <person name="Eisen J.A."/>
            <person name="Garrity G."/>
            <person name="Hugenholtz P."/>
            <person name="Kyrpides N.C."/>
        </authorList>
    </citation>
    <scope>NUCLEOTIDE SEQUENCE [LARGE SCALE GENOMIC DNA]</scope>
    <source>
        <strain evidence="5 6">CGMCC 1.10116</strain>
    </source>
</reference>
<dbReference type="Gene3D" id="1.10.10.10">
    <property type="entry name" value="Winged helix-like DNA-binding domain superfamily/Winged helix DNA-binding domain"/>
    <property type="match status" value="1"/>
</dbReference>
<dbReference type="PROSITE" id="PS50949">
    <property type="entry name" value="HTH_GNTR"/>
    <property type="match status" value="1"/>
</dbReference>
<dbReference type="Gene3D" id="1.20.120.530">
    <property type="entry name" value="GntR ligand-binding domain-like"/>
    <property type="match status" value="1"/>
</dbReference>
<dbReference type="SUPFAM" id="SSF46785">
    <property type="entry name" value="Winged helix' DNA-binding domain"/>
    <property type="match status" value="1"/>
</dbReference>
<dbReference type="SMART" id="SM00895">
    <property type="entry name" value="FCD"/>
    <property type="match status" value="1"/>
</dbReference>
<keyword evidence="6" id="KW-1185">Reference proteome</keyword>
<keyword evidence="3" id="KW-0804">Transcription</keyword>
<proteinExistence type="predicted"/>
<dbReference type="CDD" id="cd07377">
    <property type="entry name" value="WHTH_GntR"/>
    <property type="match status" value="1"/>
</dbReference>
<dbReference type="RefSeq" id="WP_144449208.1">
    <property type="nucleotide sequence ID" value="NZ_VLKZ01000002.1"/>
</dbReference>
<evidence type="ECO:0000256" key="1">
    <source>
        <dbReference type="ARBA" id="ARBA00023015"/>
    </source>
</evidence>
<evidence type="ECO:0000256" key="3">
    <source>
        <dbReference type="ARBA" id="ARBA00023163"/>
    </source>
</evidence>
<sequence>MDFSIKKAVSYHHQAHDYLREKIIRGEFLPGERIYEAKIARTLEISRSPVREAIRSLEQEGLLVIDEKSRIFVYEPTIKDVEDIYQCRQALESVAVVLATRLASDQTLEYIADLLQNTKEVFNKGEKYSIEQIVELNSKYHDLIIEASQNIRLKRQLNDLRSLTFFYRTMNVENSKRCLEILEQHEEIIHFMRARDVDRAAAAMSTHIAQDLNYLKEILI</sequence>
<gene>
    <name evidence="5" type="ORF">IQ10_00841</name>
</gene>
<dbReference type="Pfam" id="PF07729">
    <property type="entry name" value="FCD"/>
    <property type="match status" value="1"/>
</dbReference>
<dbReference type="AlphaFoldDB" id="A0A562QQV8"/>
<dbReference type="Pfam" id="PF00392">
    <property type="entry name" value="GntR"/>
    <property type="match status" value="1"/>
</dbReference>